<evidence type="ECO:0000256" key="2">
    <source>
        <dbReference type="ARBA" id="ARBA00007645"/>
    </source>
</evidence>
<evidence type="ECO:0000256" key="4">
    <source>
        <dbReference type="ARBA" id="ARBA00022980"/>
    </source>
</evidence>
<evidence type="ECO:0000256" key="7">
    <source>
        <dbReference type="RuleBase" id="RU000570"/>
    </source>
</evidence>
<dbReference type="HOGENOM" id="CLU_135723_1_2_1"/>
<dbReference type="HAMAP" id="MF_00251">
    <property type="entry name" value="Ribosomal_bL36"/>
    <property type="match status" value="1"/>
</dbReference>
<dbReference type="GO" id="GO:0008270">
    <property type="term" value="F:zinc ion binding"/>
    <property type="evidence" value="ECO:0007669"/>
    <property type="project" value="EnsemblFungi"/>
</dbReference>
<dbReference type="Pfam" id="PF00444">
    <property type="entry name" value="Ribosomal_L36"/>
    <property type="match status" value="1"/>
</dbReference>
<gene>
    <name evidence="8" type="primary">KAFR0B06680</name>
    <name evidence="8" type="ORF">KAFR_0B06680</name>
</gene>
<name>H2ARG5_KAZAF</name>
<evidence type="ECO:0000313" key="9">
    <source>
        <dbReference type="Proteomes" id="UP000005220"/>
    </source>
</evidence>
<evidence type="ECO:0000256" key="3">
    <source>
        <dbReference type="ARBA" id="ARBA00022946"/>
    </source>
</evidence>
<dbReference type="EMBL" id="HE650822">
    <property type="protein sequence ID" value="CCF56965.1"/>
    <property type="molecule type" value="Genomic_DNA"/>
</dbReference>
<proteinExistence type="inferred from homology"/>
<dbReference type="GO" id="GO:0003735">
    <property type="term" value="F:structural constituent of ribosome"/>
    <property type="evidence" value="ECO:0007669"/>
    <property type="project" value="InterPro"/>
</dbReference>
<evidence type="ECO:0000256" key="1">
    <source>
        <dbReference type="ARBA" id="ARBA00004173"/>
    </source>
</evidence>
<protein>
    <recommendedName>
        <fullName evidence="7">Ribosomal protein</fullName>
    </recommendedName>
</protein>
<sequence>MFCRSLVSRASVLRTVTFRSFSTFTCTTPPIRLLTSLWKPSLYLLQPTRGFKVRSSLKKFCKDCYIVRRKGRVYVYCKSNKRHKQRQG</sequence>
<dbReference type="eggNOG" id="KOG4122">
    <property type="taxonomic scope" value="Eukaryota"/>
</dbReference>
<keyword evidence="9" id="KW-1185">Reference proteome</keyword>
<dbReference type="PANTHER" id="PTHR46909:SF1">
    <property type="entry name" value="LARGE RIBOSOMAL SUBUNIT PROTEIN BL36M"/>
    <property type="match status" value="1"/>
</dbReference>
<dbReference type="RefSeq" id="XP_003956100.1">
    <property type="nucleotide sequence ID" value="XM_003956051.1"/>
</dbReference>
<dbReference type="SUPFAM" id="SSF57840">
    <property type="entry name" value="Ribosomal protein L36"/>
    <property type="match status" value="1"/>
</dbReference>
<evidence type="ECO:0000313" key="8">
    <source>
        <dbReference type="EMBL" id="CCF56965.1"/>
    </source>
</evidence>
<comment type="similarity">
    <text evidence="2 7">Belongs to the bacterial ribosomal protein bL36 family.</text>
</comment>
<keyword evidence="6 7" id="KW-0687">Ribonucleoprotein</keyword>
<dbReference type="KEGG" id="kaf:KAFR_0B06680"/>
<comment type="subcellular location">
    <subcellularLocation>
        <location evidence="1">Mitochondrion</location>
    </subcellularLocation>
</comment>
<dbReference type="GO" id="GO:0006412">
    <property type="term" value="P:translation"/>
    <property type="evidence" value="ECO:0007669"/>
    <property type="project" value="InterPro"/>
</dbReference>
<keyword evidence="3" id="KW-0809">Transit peptide</keyword>
<dbReference type="InParanoid" id="H2ARG5"/>
<dbReference type="GeneID" id="13884846"/>
<keyword evidence="4 7" id="KW-0689">Ribosomal protein</keyword>
<dbReference type="FunCoup" id="H2ARG5">
    <property type="interactions" value="284"/>
</dbReference>
<dbReference type="PANTHER" id="PTHR46909">
    <property type="entry name" value="39S RIBOSOMAL PROTEIN L36, MITOCHONDRIAL"/>
    <property type="match status" value="1"/>
</dbReference>
<dbReference type="PROSITE" id="PS00828">
    <property type="entry name" value="RIBOSOMAL_L36"/>
    <property type="match status" value="1"/>
</dbReference>
<dbReference type="GO" id="GO:0005762">
    <property type="term" value="C:mitochondrial large ribosomal subunit"/>
    <property type="evidence" value="ECO:0007669"/>
    <property type="project" value="TreeGrafter"/>
</dbReference>
<dbReference type="Proteomes" id="UP000005220">
    <property type="component" value="Chromosome 2"/>
</dbReference>
<reference evidence="8 9" key="1">
    <citation type="journal article" date="2011" name="Proc. Natl. Acad. Sci. U.S.A.">
        <title>Evolutionary erosion of yeast sex chromosomes by mating-type switching accidents.</title>
        <authorList>
            <person name="Gordon J.L."/>
            <person name="Armisen D."/>
            <person name="Proux-Wera E."/>
            <person name="Oheigeartaigh S.S."/>
            <person name="Byrne K.P."/>
            <person name="Wolfe K.H."/>
        </authorList>
    </citation>
    <scope>NUCLEOTIDE SEQUENCE [LARGE SCALE GENOMIC DNA]</scope>
    <source>
        <strain evidence="9">ATCC 22294 / BCRC 22015 / CBS 2517 / CECT 1963 / NBRC 1671 / NRRL Y-8276</strain>
    </source>
</reference>
<organism evidence="8 9">
    <name type="scientific">Kazachstania africana (strain ATCC 22294 / BCRC 22015 / CBS 2517 / CECT 1963 / NBRC 1671 / NRRL Y-8276)</name>
    <name type="common">Yeast</name>
    <name type="synonym">Kluyveromyces africanus</name>
    <dbReference type="NCBI Taxonomy" id="1071382"/>
    <lineage>
        <taxon>Eukaryota</taxon>
        <taxon>Fungi</taxon>
        <taxon>Dikarya</taxon>
        <taxon>Ascomycota</taxon>
        <taxon>Saccharomycotina</taxon>
        <taxon>Saccharomycetes</taxon>
        <taxon>Saccharomycetales</taxon>
        <taxon>Saccharomycetaceae</taxon>
        <taxon>Kazachstania</taxon>
    </lineage>
</organism>
<dbReference type="InterPro" id="IPR000473">
    <property type="entry name" value="Ribosomal_bL36"/>
</dbReference>
<evidence type="ECO:0000256" key="5">
    <source>
        <dbReference type="ARBA" id="ARBA00023128"/>
    </source>
</evidence>
<dbReference type="InterPro" id="IPR035977">
    <property type="entry name" value="Ribosomal_bL36_sp"/>
</dbReference>
<dbReference type="GO" id="GO:0042254">
    <property type="term" value="P:ribosome biogenesis"/>
    <property type="evidence" value="ECO:0007669"/>
    <property type="project" value="EnsemblFungi"/>
</dbReference>
<dbReference type="InterPro" id="IPR052143">
    <property type="entry name" value="Mitoribosomal_bL36m"/>
</dbReference>
<dbReference type="NCBIfam" id="TIGR01022">
    <property type="entry name" value="rpmJ_bact"/>
    <property type="match status" value="1"/>
</dbReference>
<dbReference type="STRING" id="1071382.H2ARG5"/>
<evidence type="ECO:0000256" key="6">
    <source>
        <dbReference type="ARBA" id="ARBA00023274"/>
    </source>
</evidence>
<dbReference type="AlphaFoldDB" id="H2ARG5"/>
<keyword evidence="5" id="KW-0496">Mitochondrion</keyword>
<dbReference type="OrthoDB" id="10265903at2759"/>
<accession>H2ARG5</accession>